<name>B1HY48_LYSSC</name>
<sequence>MVSKFKYIAFSTNDITDKYGSYIVVVDLKEERVKAWATE</sequence>
<organism evidence="1 2">
    <name type="scientific">Lysinibacillus sphaericus (strain C3-41)</name>
    <dbReference type="NCBI Taxonomy" id="444177"/>
    <lineage>
        <taxon>Bacteria</taxon>
        <taxon>Bacillati</taxon>
        <taxon>Bacillota</taxon>
        <taxon>Bacilli</taxon>
        <taxon>Bacillales</taxon>
        <taxon>Bacillaceae</taxon>
        <taxon>Lysinibacillus</taxon>
    </lineage>
</organism>
<gene>
    <name evidence="1" type="ordered locus">Bsph_4304</name>
</gene>
<proteinExistence type="predicted"/>
<accession>B1HY48</accession>
<dbReference type="AlphaFoldDB" id="B1HY48"/>
<dbReference type="EMBL" id="CP000817">
    <property type="protein sequence ID" value="ACA41763.1"/>
    <property type="molecule type" value="Genomic_DNA"/>
</dbReference>
<dbReference type="HOGENOM" id="CLU_3312331_0_0_9"/>
<dbReference type="Proteomes" id="UP000002164">
    <property type="component" value="Chromosome"/>
</dbReference>
<dbReference type="EnsemblBacteria" id="ACA41763">
    <property type="protein sequence ID" value="ACA41763"/>
    <property type="gene ID" value="Bsph_4304"/>
</dbReference>
<protein>
    <submittedName>
        <fullName evidence="1">Uncharacterized protein</fullName>
    </submittedName>
</protein>
<evidence type="ECO:0000313" key="2">
    <source>
        <dbReference type="Proteomes" id="UP000002164"/>
    </source>
</evidence>
<evidence type="ECO:0000313" key="1">
    <source>
        <dbReference type="EMBL" id="ACA41763.1"/>
    </source>
</evidence>
<dbReference type="KEGG" id="lsp:Bsph_4304"/>
<reference evidence="1 2" key="1">
    <citation type="journal article" date="2008" name="J. Bacteriol.">
        <title>Complete genome sequence of the mosquitocidal bacterium Bacillus sphaericus C3-41 and comparison with those of closely related Bacillus species.</title>
        <authorList>
            <person name="Hu X."/>
            <person name="Fan W."/>
            <person name="Han B."/>
            <person name="Liu H."/>
            <person name="Zheng D."/>
            <person name="Li Q."/>
            <person name="Dong W."/>
            <person name="Yan J."/>
            <person name="Gao M."/>
            <person name="Berry C."/>
            <person name="Yuan Z."/>
        </authorList>
    </citation>
    <scope>NUCLEOTIDE SEQUENCE [LARGE SCALE GENOMIC DNA]</scope>
    <source>
        <strain evidence="1 2">C3-41</strain>
    </source>
</reference>